<gene>
    <name evidence="1" type="ORF">RHIZ70_3040</name>
</gene>
<proteinExistence type="predicted"/>
<protein>
    <submittedName>
        <fullName evidence="1">Uncharacterized protein</fullName>
    </submittedName>
</protein>
<accession>A0A376AHK8</accession>
<dbReference type="Proteomes" id="UP000254764">
    <property type="component" value="Unassembled WGS sequence"/>
</dbReference>
<evidence type="ECO:0000313" key="1">
    <source>
        <dbReference type="EMBL" id="SSC67332.1"/>
    </source>
</evidence>
<evidence type="ECO:0000313" key="2">
    <source>
        <dbReference type="Proteomes" id="UP000254764"/>
    </source>
</evidence>
<reference evidence="2" key="1">
    <citation type="submission" date="2018-07" db="EMBL/GenBank/DDBJ databases">
        <authorList>
            <person name="Peiro R."/>
            <person name="Begona"/>
            <person name="Cbmso G."/>
            <person name="Lopez M."/>
            <person name="Gonzalez S."/>
        </authorList>
    </citation>
    <scope>NUCLEOTIDE SEQUENCE [LARGE SCALE GENOMIC DNA]</scope>
</reference>
<organism evidence="1 2">
    <name type="scientific">Ciceribacter selenitireducens ATCC BAA-1503</name>
    <dbReference type="NCBI Taxonomy" id="1336235"/>
    <lineage>
        <taxon>Bacteria</taxon>
        <taxon>Pseudomonadati</taxon>
        <taxon>Pseudomonadota</taxon>
        <taxon>Alphaproteobacteria</taxon>
        <taxon>Hyphomicrobiales</taxon>
        <taxon>Rhizobiaceae</taxon>
        <taxon>Ciceribacter</taxon>
    </lineage>
</organism>
<dbReference type="AlphaFoldDB" id="A0A376AHK8"/>
<dbReference type="EMBL" id="UEYP01000004">
    <property type="protein sequence ID" value="SSC67332.1"/>
    <property type="molecule type" value="Genomic_DNA"/>
</dbReference>
<name>A0A376AHK8_9HYPH</name>
<keyword evidence="2" id="KW-1185">Reference proteome</keyword>
<sequence>MPAILDAFEWSVVDGLTLEETGKRLGAGSKGAKGEARARIFDGFGIVDRYWQAQDRKAA</sequence>